<evidence type="ECO:0008006" key="10">
    <source>
        <dbReference type="Google" id="ProtNLM"/>
    </source>
</evidence>
<dbReference type="SMART" id="SM00666">
    <property type="entry name" value="PB1"/>
    <property type="match status" value="1"/>
</dbReference>
<reference evidence="8 9" key="2">
    <citation type="submission" date="2020-07" db="EMBL/GenBank/DDBJ databases">
        <title>Genome assembly of wild tea tree DASZ reveals pedigree and selection history of tea varieties.</title>
        <authorList>
            <person name="Zhang W."/>
        </authorList>
    </citation>
    <scope>NUCLEOTIDE SEQUENCE [LARGE SCALE GENOMIC DNA]</scope>
    <source>
        <strain evidence="9">cv. G240</strain>
        <tissue evidence="8">Leaf</tissue>
    </source>
</reference>
<keyword evidence="4" id="KW-0539">Nucleus</keyword>
<evidence type="ECO:0000256" key="2">
    <source>
        <dbReference type="ARBA" id="ARBA00023125"/>
    </source>
</evidence>
<feature type="domain" description="PB1" evidence="7">
    <location>
        <begin position="654"/>
        <end position="736"/>
    </location>
</feature>
<evidence type="ECO:0000256" key="4">
    <source>
        <dbReference type="ARBA" id="ARBA00023242"/>
    </source>
</evidence>
<evidence type="ECO:0000256" key="1">
    <source>
        <dbReference type="ARBA" id="ARBA00023015"/>
    </source>
</evidence>
<dbReference type="PROSITE" id="PS51745">
    <property type="entry name" value="PB1"/>
    <property type="match status" value="1"/>
</dbReference>
<evidence type="ECO:0000259" key="6">
    <source>
        <dbReference type="PROSITE" id="PS51519"/>
    </source>
</evidence>
<evidence type="ECO:0000313" key="8">
    <source>
        <dbReference type="EMBL" id="KAF5938520.1"/>
    </source>
</evidence>
<proteinExistence type="predicted"/>
<evidence type="ECO:0000256" key="3">
    <source>
        <dbReference type="ARBA" id="ARBA00023163"/>
    </source>
</evidence>
<evidence type="ECO:0000256" key="5">
    <source>
        <dbReference type="SAM" id="MobiDB-lite"/>
    </source>
</evidence>
<comment type="caution">
    <text evidence="8">The sequence shown here is derived from an EMBL/GenBank/DDBJ whole genome shotgun (WGS) entry which is preliminary data.</text>
</comment>
<dbReference type="InterPro" id="IPR045012">
    <property type="entry name" value="NLP"/>
</dbReference>
<feature type="region of interest" description="Disordered" evidence="5">
    <location>
        <begin position="510"/>
        <end position="556"/>
    </location>
</feature>
<evidence type="ECO:0000259" key="7">
    <source>
        <dbReference type="PROSITE" id="PS51745"/>
    </source>
</evidence>
<feature type="compositionally biased region" description="Polar residues" evidence="5">
    <location>
        <begin position="535"/>
        <end position="546"/>
    </location>
</feature>
<dbReference type="SUPFAM" id="SSF54277">
    <property type="entry name" value="CAD &amp; PB1 domains"/>
    <property type="match status" value="1"/>
</dbReference>
<gene>
    <name evidence="8" type="ORF">HYC85_022779</name>
</gene>
<organism evidence="8 9">
    <name type="scientific">Camellia sinensis</name>
    <name type="common">Tea plant</name>
    <name type="synonym">Thea sinensis</name>
    <dbReference type="NCBI Taxonomy" id="4442"/>
    <lineage>
        <taxon>Eukaryota</taxon>
        <taxon>Viridiplantae</taxon>
        <taxon>Streptophyta</taxon>
        <taxon>Embryophyta</taxon>
        <taxon>Tracheophyta</taxon>
        <taxon>Spermatophyta</taxon>
        <taxon>Magnoliopsida</taxon>
        <taxon>eudicotyledons</taxon>
        <taxon>Gunneridae</taxon>
        <taxon>Pentapetalae</taxon>
        <taxon>asterids</taxon>
        <taxon>Ericales</taxon>
        <taxon>Theaceae</taxon>
        <taxon>Camellia</taxon>
    </lineage>
</organism>
<keyword evidence="2" id="KW-0238">DNA-binding</keyword>
<sequence length="749" mass="83425">MFAWIRRGDCGLDILQKPITMFYFRRIVSNLLKMYDDEEDQQNSDRSDNPDEIGSDPSMLVLSPQKVHTGWRAVQVPWQDQSLSLEFFGVPLPPTPTTAIRVERFSFIYLGWSIRFRLLSHLALILSQPINFLSLRNVSYLDLGRIDMPFDFGILRDVPCLTDLIFVPLPRLEPMSHIIPRSHIHASSKPYFPPIKKKKANHISLGSKKKSKPYFPSHKHAIVTFYDDIKVCYLTFDEIYKFLCDPEDESENIRGPNDLMCLSPTTETLEGRIEPTWPEYQSANPAMEQHTAILPHKVPHVMTRNNAVTATTLQMETDKSMTTPWRSSASESQVFSATLLSPQCLSGSIALDNLAQSCPAPTGSAEEERYGKIINPSMEHGPALQPDAFPNVGKIMEVDSSEQESSVRFDAANIGGNVVSANKNCTTTCSRQKITITELLPLIGLTREAAAEKIGVSIATFKRKCRMYSIVRWPHYRNKKECRSLQQKLAADPDQGAAGAFGHFVTGSHTGAIASNHHNSPCSKPAKRQREKKTSPSCKTPSTVATCSDPAPAPMQAMSTFPQIMPHLRAGQDARIEISKTTEDILIQSVEGVTTRPCLSPQKRAGSDVPSIPSPKHFHCTEIMDQMLESSHPASKGQLQEQSTFHLQKQNAGTANIKAKYGGKIVKVPPPATSGIVKLKEELARRLGLKHGSFYVEYEDEEHDWILIACDDALQECLTSSTSRDNQVIRLSVRDEVVNSQNSGKALEC</sequence>
<dbReference type="InterPro" id="IPR053793">
    <property type="entry name" value="PB1-like"/>
</dbReference>
<keyword evidence="9" id="KW-1185">Reference proteome</keyword>
<accession>A0A7J7GCR1</accession>
<name>A0A7J7GCR1_CAMSI</name>
<feature type="domain" description="RWP-RK" evidence="6">
    <location>
        <begin position="414"/>
        <end position="503"/>
    </location>
</feature>
<dbReference type="InterPro" id="IPR003035">
    <property type="entry name" value="RWP-RK_dom"/>
</dbReference>
<dbReference type="Gene3D" id="3.10.20.90">
    <property type="entry name" value="Phosphatidylinositol 3-kinase Catalytic Subunit, Chain A, domain 1"/>
    <property type="match status" value="1"/>
</dbReference>
<dbReference type="Pfam" id="PF00564">
    <property type="entry name" value="PB1"/>
    <property type="match status" value="1"/>
</dbReference>
<dbReference type="Pfam" id="PF02042">
    <property type="entry name" value="RWP-RK"/>
    <property type="match status" value="1"/>
</dbReference>
<dbReference type="GO" id="GO:0003677">
    <property type="term" value="F:DNA binding"/>
    <property type="evidence" value="ECO:0007669"/>
    <property type="project" value="UniProtKB-KW"/>
</dbReference>
<protein>
    <recommendedName>
        <fullName evidence="10">PB1 domain-containing protein</fullName>
    </recommendedName>
</protein>
<dbReference type="EMBL" id="JACBKZ010000011">
    <property type="protein sequence ID" value="KAF5938520.1"/>
    <property type="molecule type" value="Genomic_DNA"/>
</dbReference>
<dbReference type="PANTHER" id="PTHR32002">
    <property type="entry name" value="PROTEIN NLP8"/>
    <property type="match status" value="1"/>
</dbReference>
<dbReference type="GO" id="GO:0003700">
    <property type="term" value="F:DNA-binding transcription factor activity"/>
    <property type="evidence" value="ECO:0007669"/>
    <property type="project" value="InterPro"/>
</dbReference>
<dbReference type="Proteomes" id="UP000593564">
    <property type="component" value="Unassembled WGS sequence"/>
</dbReference>
<dbReference type="PROSITE" id="PS51519">
    <property type="entry name" value="RWP_RK"/>
    <property type="match status" value="1"/>
</dbReference>
<dbReference type="PANTHER" id="PTHR32002:SF35">
    <property type="entry name" value="PROTEIN NLP6"/>
    <property type="match status" value="1"/>
</dbReference>
<reference evidence="9" key="1">
    <citation type="journal article" date="2020" name="Nat. Commun.">
        <title>Genome assembly of wild tea tree DASZ reveals pedigree and selection history of tea varieties.</title>
        <authorList>
            <person name="Zhang W."/>
            <person name="Zhang Y."/>
            <person name="Qiu H."/>
            <person name="Guo Y."/>
            <person name="Wan H."/>
            <person name="Zhang X."/>
            <person name="Scossa F."/>
            <person name="Alseekh S."/>
            <person name="Zhang Q."/>
            <person name="Wang P."/>
            <person name="Xu L."/>
            <person name="Schmidt M.H."/>
            <person name="Jia X."/>
            <person name="Li D."/>
            <person name="Zhu A."/>
            <person name="Guo F."/>
            <person name="Chen W."/>
            <person name="Ni D."/>
            <person name="Usadel B."/>
            <person name="Fernie A.R."/>
            <person name="Wen W."/>
        </authorList>
    </citation>
    <scope>NUCLEOTIDE SEQUENCE [LARGE SCALE GENOMIC DNA]</scope>
    <source>
        <strain evidence="9">cv. G240</strain>
    </source>
</reference>
<dbReference type="AlphaFoldDB" id="A0A7J7GCR1"/>
<evidence type="ECO:0000313" key="9">
    <source>
        <dbReference type="Proteomes" id="UP000593564"/>
    </source>
</evidence>
<keyword evidence="1" id="KW-0805">Transcription regulation</keyword>
<dbReference type="InterPro" id="IPR000270">
    <property type="entry name" value="PB1_dom"/>
</dbReference>
<keyword evidence="3" id="KW-0804">Transcription</keyword>